<protein>
    <submittedName>
        <fullName evidence="4">Patatin-like protein</fullName>
    </submittedName>
</protein>
<dbReference type="Pfam" id="PF01734">
    <property type="entry name" value="Patatin"/>
    <property type="match status" value="1"/>
</dbReference>
<sequence>MRQKELRLALVCYGGVSLAVYMHGVTKELWHLARASRDHVGDSPPAAGVRAVYRDLLARIEGEHGLRLRVLPDIVTGASAGGINAIFLAEAIHSGASLEPLTELWLETADVDRLLDPKARPWSRAAKLWAMPLVWWLLRRPGNAVSESVAPETRAEVRRKVSHLIRGRWFEPPFSGLGFSKLLYDGLMAMAAETPEPPLLPPGHPLDLLVTATDFRGHLSLLRLNSPPAVEESEHRLPIGFRSKVPAQGGEPLAEPLELTLAARATASFPGAFPPLQLGEIDELALDRGREWATRSQFVERVMPVHARQGNAENVSLIDGSVLINAPFAAARAALPSRPAQREVDRRFVYIDPTPDRFGTVGARIDKPVGFFAAIVGSISAIPREQPIRDNLEALEKQTREAIKLQRIVGALRPQVEESVERLFGLTLFLDKPTPKRLASWRNKAQTAAAEKAGYAFHPYAQAKVAGIVDTLARTVLESAPALKLADAEPIVLRLREELDARGLASLVEPSGTASPEAIAFLRAHDLAFRIRRLRLIARRLSREWEADPSIPDEALEAAREAIYRILALYFAREGTGHLGDDFAVIAENVMSDPGAVLDALAERRLLPEIDAQAEQLLADALEAMPKELRRRVLLAYLGFPYYDVATLPLLQNEGLTEFDAVKVDRISPEDARSIRAGGTGATLRGTEFYNFGAFFSRAYRENDYLWGRLHGAERMIDLVCSTHPGFEESDCAEFKRRAFLAILDEEEGRLLADPRLVSDIRAEIGAARGQPARDETIMRAASETSSQVSSNSCSPP</sequence>
<dbReference type="InterPro" id="IPR019894">
    <property type="entry name" value="Patatin-related_protein"/>
</dbReference>
<organism evidence="4 5">
    <name type="scientific">Tsuneonella litorea</name>
    <dbReference type="NCBI Taxonomy" id="2976475"/>
    <lineage>
        <taxon>Bacteria</taxon>
        <taxon>Pseudomonadati</taxon>
        <taxon>Pseudomonadota</taxon>
        <taxon>Alphaproteobacteria</taxon>
        <taxon>Sphingomonadales</taxon>
        <taxon>Erythrobacteraceae</taxon>
        <taxon>Tsuneonella</taxon>
    </lineage>
</organism>
<dbReference type="Pfam" id="PF11856">
    <property type="entry name" value="DUF3376"/>
    <property type="match status" value="1"/>
</dbReference>
<dbReference type="NCBIfam" id="TIGR03607">
    <property type="entry name" value="patatin-like protein"/>
    <property type="match status" value="1"/>
</dbReference>
<feature type="short sequence motif" description="GXSXG" evidence="2">
    <location>
        <begin position="77"/>
        <end position="81"/>
    </location>
</feature>
<dbReference type="InterPro" id="IPR024282">
    <property type="entry name" value="DUF3376"/>
</dbReference>
<evidence type="ECO:0000256" key="1">
    <source>
        <dbReference type="ARBA" id="ARBA00023098"/>
    </source>
</evidence>
<dbReference type="EMBL" id="JAOAMV010000003">
    <property type="protein sequence ID" value="MCT2558820.1"/>
    <property type="molecule type" value="Genomic_DNA"/>
</dbReference>
<dbReference type="Gene3D" id="3.40.1090.10">
    <property type="entry name" value="Cytosolic phospholipase A2 catalytic domain"/>
    <property type="match status" value="1"/>
</dbReference>
<keyword evidence="1 2" id="KW-0443">Lipid metabolism</keyword>
<dbReference type="Proteomes" id="UP001142648">
    <property type="component" value="Unassembled WGS sequence"/>
</dbReference>
<dbReference type="GO" id="GO:0016787">
    <property type="term" value="F:hydrolase activity"/>
    <property type="evidence" value="ECO:0007669"/>
    <property type="project" value="UniProtKB-UniRule"/>
</dbReference>
<name>A0A9X2W2K4_9SPHN</name>
<keyword evidence="2" id="KW-0378">Hydrolase</keyword>
<comment type="caution">
    <text evidence="4">The sequence shown here is derived from an EMBL/GenBank/DDBJ whole genome shotgun (WGS) entry which is preliminary data.</text>
</comment>
<accession>A0A9X2W2K4</accession>
<comment type="caution">
    <text evidence="2">Lacks conserved residue(s) required for the propagation of feature annotation.</text>
</comment>
<evidence type="ECO:0000313" key="5">
    <source>
        <dbReference type="Proteomes" id="UP001142648"/>
    </source>
</evidence>
<feature type="active site" description="Nucleophile" evidence="2">
    <location>
        <position position="79"/>
    </location>
</feature>
<evidence type="ECO:0000259" key="3">
    <source>
        <dbReference type="PROSITE" id="PS51635"/>
    </source>
</evidence>
<evidence type="ECO:0000256" key="2">
    <source>
        <dbReference type="PROSITE-ProRule" id="PRU01161"/>
    </source>
</evidence>
<keyword evidence="5" id="KW-1185">Reference proteome</keyword>
<feature type="active site" description="Proton acceptor" evidence="2">
    <location>
        <position position="319"/>
    </location>
</feature>
<dbReference type="GO" id="GO:0016042">
    <property type="term" value="P:lipid catabolic process"/>
    <property type="evidence" value="ECO:0007669"/>
    <property type="project" value="UniProtKB-UniRule"/>
</dbReference>
<reference evidence="4" key="1">
    <citation type="submission" date="2022-09" db="EMBL/GenBank/DDBJ databases">
        <title>The genome sequence of Tsuneonella sp. YG55.</title>
        <authorList>
            <person name="Liu Y."/>
        </authorList>
    </citation>
    <scope>NUCLEOTIDE SEQUENCE</scope>
    <source>
        <strain evidence="4">YG55</strain>
    </source>
</reference>
<dbReference type="PROSITE" id="PS51635">
    <property type="entry name" value="PNPLA"/>
    <property type="match status" value="1"/>
</dbReference>
<proteinExistence type="predicted"/>
<keyword evidence="2" id="KW-0442">Lipid degradation</keyword>
<gene>
    <name evidence="4" type="ORF">N0B51_07485</name>
</gene>
<dbReference type="RefSeq" id="WP_259961691.1">
    <property type="nucleotide sequence ID" value="NZ_JAOAMV010000003.1"/>
</dbReference>
<feature type="domain" description="PNPLA" evidence="3">
    <location>
        <begin position="10"/>
        <end position="332"/>
    </location>
</feature>
<dbReference type="SUPFAM" id="SSF52151">
    <property type="entry name" value="FabD/lysophospholipase-like"/>
    <property type="match status" value="1"/>
</dbReference>
<dbReference type="AlphaFoldDB" id="A0A9X2W2K4"/>
<evidence type="ECO:0000313" key="4">
    <source>
        <dbReference type="EMBL" id="MCT2558820.1"/>
    </source>
</evidence>
<dbReference type="InterPro" id="IPR016035">
    <property type="entry name" value="Acyl_Trfase/lysoPLipase"/>
</dbReference>
<dbReference type="InterPro" id="IPR002641">
    <property type="entry name" value="PNPLA_dom"/>
</dbReference>